<keyword evidence="1" id="KW-0472">Membrane</keyword>
<evidence type="ECO:0000256" key="2">
    <source>
        <dbReference type="SAM" id="SignalP"/>
    </source>
</evidence>
<reference evidence="3" key="1">
    <citation type="thesis" date="2020" institute="ProQuest LLC" country="789 East Eisenhower Parkway, Ann Arbor, MI, USA">
        <title>Comparative Genomics and Chromosome Evolution.</title>
        <authorList>
            <person name="Mudd A.B."/>
        </authorList>
    </citation>
    <scope>NUCLEOTIDE SEQUENCE</scope>
    <source>
        <strain evidence="3">Female2</strain>
        <tissue evidence="3">Blood</tissue>
    </source>
</reference>
<keyword evidence="1" id="KW-0812">Transmembrane</keyword>
<feature type="signal peptide" evidence="2">
    <location>
        <begin position="1"/>
        <end position="26"/>
    </location>
</feature>
<sequence>MCANQCYLLCLFNILILNLFVDPEFSNVLWWQKRYVWLCKNASTAKGLQKDIFCLSLKPTSLLCVPALTFCALLLVFSLISLFSCTAVNDTPNFFYYFVSSFYHQSCILYFFI</sequence>
<dbReference type="EMBL" id="JAACNH010000008">
    <property type="protein sequence ID" value="KAG8434983.1"/>
    <property type="molecule type" value="Genomic_DNA"/>
</dbReference>
<protein>
    <submittedName>
        <fullName evidence="3">Uncharacterized protein</fullName>
    </submittedName>
</protein>
<evidence type="ECO:0000313" key="3">
    <source>
        <dbReference type="EMBL" id="KAG8434983.1"/>
    </source>
</evidence>
<comment type="caution">
    <text evidence="3">The sequence shown here is derived from an EMBL/GenBank/DDBJ whole genome shotgun (WGS) entry which is preliminary data.</text>
</comment>
<gene>
    <name evidence="3" type="ORF">GDO86_013078</name>
</gene>
<proteinExistence type="predicted"/>
<keyword evidence="2" id="KW-0732">Signal</keyword>
<keyword evidence="1" id="KW-1133">Transmembrane helix</keyword>
<organism evidence="3 4">
    <name type="scientific">Hymenochirus boettgeri</name>
    <name type="common">Congo dwarf clawed frog</name>
    <dbReference type="NCBI Taxonomy" id="247094"/>
    <lineage>
        <taxon>Eukaryota</taxon>
        <taxon>Metazoa</taxon>
        <taxon>Chordata</taxon>
        <taxon>Craniata</taxon>
        <taxon>Vertebrata</taxon>
        <taxon>Euteleostomi</taxon>
        <taxon>Amphibia</taxon>
        <taxon>Batrachia</taxon>
        <taxon>Anura</taxon>
        <taxon>Pipoidea</taxon>
        <taxon>Pipidae</taxon>
        <taxon>Pipinae</taxon>
        <taxon>Hymenochirus</taxon>
    </lineage>
</organism>
<name>A0A8T2ITE4_9PIPI</name>
<feature type="chain" id="PRO_5035758764" evidence="2">
    <location>
        <begin position="27"/>
        <end position="113"/>
    </location>
</feature>
<evidence type="ECO:0000313" key="4">
    <source>
        <dbReference type="Proteomes" id="UP000812440"/>
    </source>
</evidence>
<evidence type="ECO:0000256" key="1">
    <source>
        <dbReference type="SAM" id="Phobius"/>
    </source>
</evidence>
<feature type="transmembrane region" description="Helical" evidence="1">
    <location>
        <begin position="62"/>
        <end position="82"/>
    </location>
</feature>
<dbReference type="Proteomes" id="UP000812440">
    <property type="component" value="Chromosome 7"/>
</dbReference>
<keyword evidence="4" id="KW-1185">Reference proteome</keyword>
<accession>A0A8T2ITE4</accession>
<feature type="transmembrane region" description="Helical" evidence="1">
    <location>
        <begin position="94"/>
        <end position="112"/>
    </location>
</feature>
<dbReference type="AlphaFoldDB" id="A0A8T2ITE4"/>